<name>A0A2J6R2X0_HYAVF</name>
<dbReference type="AlphaFoldDB" id="A0A2J6R2X0"/>
<accession>A0A2J6R2X0</accession>
<evidence type="ECO:0000313" key="4">
    <source>
        <dbReference type="Proteomes" id="UP000235786"/>
    </source>
</evidence>
<feature type="transmembrane region" description="Helical" evidence="2">
    <location>
        <begin position="149"/>
        <end position="170"/>
    </location>
</feature>
<evidence type="ECO:0008006" key="5">
    <source>
        <dbReference type="Google" id="ProtNLM"/>
    </source>
</evidence>
<organism evidence="3 4">
    <name type="scientific">Hyaloscypha variabilis (strain UAMH 11265 / GT02V1 / F)</name>
    <name type="common">Meliniomyces variabilis</name>
    <dbReference type="NCBI Taxonomy" id="1149755"/>
    <lineage>
        <taxon>Eukaryota</taxon>
        <taxon>Fungi</taxon>
        <taxon>Dikarya</taxon>
        <taxon>Ascomycota</taxon>
        <taxon>Pezizomycotina</taxon>
        <taxon>Leotiomycetes</taxon>
        <taxon>Helotiales</taxon>
        <taxon>Hyaloscyphaceae</taxon>
        <taxon>Hyaloscypha</taxon>
        <taxon>Hyaloscypha variabilis</taxon>
    </lineage>
</organism>
<feature type="compositionally biased region" description="Basic and acidic residues" evidence="1">
    <location>
        <begin position="216"/>
        <end position="226"/>
    </location>
</feature>
<keyword evidence="2" id="KW-1133">Transmembrane helix</keyword>
<protein>
    <recommendedName>
        <fullName evidence="5">Transmembrane protein</fullName>
    </recommendedName>
</protein>
<keyword evidence="4" id="KW-1185">Reference proteome</keyword>
<evidence type="ECO:0000256" key="2">
    <source>
        <dbReference type="SAM" id="Phobius"/>
    </source>
</evidence>
<dbReference type="EMBL" id="KZ613957">
    <property type="protein sequence ID" value="PMD32858.1"/>
    <property type="molecule type" value="Genomic_DNA"/>
</dbReference>
<sequence length="309" mass="33580">MARHGSTWLDMVHALLGSFGAWKPGRHESSWALRFRPQGSPIIVKNFRRGLSSHRSLDLIFLIASTNASCPKFPITRIFLQPIPTMALLLVSLLPVSVRIALSMQSPIALSSISVNTINVVSSVHATMTTPTATTSNPVILPITAPTNLIALGGLVVAAVGAISGGIAFFHSVKSKAKTSDSIEEEERSERRKITTELTDQTVPDQLLATDSSPSEGERPSTDVARRQPQHLDTNEHPVNDVEPPGWAGFPNQQNSISEMLARAGSTVYNMLFTPLQEAERAARQTPTVLTNIRNWTPFGLPEISPLRN</sequence>
<gene>
    <name evidence="3" type="ORF">L207DRAFT_535589</name>
</gene>
<evidence type="ECO:0000313" key="3">
    <source>
        <dbReference type="EMBL" id="PMD32858.1"/>
    </source>
</evidence>
<feature type="transmembrane region" description="Helical" evidence="2">
    <location>
        <begin position="83"/>
        <end position="102"/>
    </location>
</feature>
<feature type="region of interest" description="Disordered" evidence="1">
    <location>
        <begin position="178"/>
        <end position="253"/>
    </location>
</feature>
<reference evidence="3 4" key="1">
    <citation type="submission" date="2016-04" db="EMBL/GenBank/DDBJ databases">
        <title>A degradative enzymes factory behind the ericoid mycorrhizal symbiosis.</title>
        <authorList>
            <consortium name="DOE Joint Genome Institute"/>
            <person name="Martino E."/>
            <person name="Morin E."/>
            <person name="Grelet G."/>
            <person name="Kuo A."/>
            <person name="Kohler A."/>
            <person name="Daghino S."/>
            <person name="Barry K."/>
            <person name="Choi C."/>
            <person name="Cichocki N."/>
            <person name="Clum A."/>
            <person name="Copeland A."/>
            <person name="Hainaut M."/>
            <person name="Haridas S."/>
            <person name="Labutti K."/>
            <person name="Lindquist E."/>
            <person name="Lipzen A."/>
            <person name="Khouja H.-R."/>
            <person name="Murat C."/>
            <person name="Ohm R."/>
            <person name="Olson A."/>
            <person name="Spatafora J."/>
            <person name="Veneault-Fourrey C."/>
            <person name="Henrissat B."/>
            <person name="Grigoriev I."/>
            <person name="Martin F."/>
            <person name="Perotto S."/>
        </authorList>
    </citation>
    <scope>NUCLEOTIDE SEQUENCE [LARGE SCALE GENOMIC DNA]</scope>
    <source>
        <strain evidence="3 4">F</strain>
    </source>
</reference>
<evidence type="ECO:0000256" key="1">
    <source>
        <dbReference type="SAM" id="MobiDB-lite"/>
    </source>
</evidence>
<keyword evidence="2" id="KW-0812">Transmembrane</keyword>
<dbReference type="Proteomes" id="UP000235786">
    <property type="component" value="Unassembled WGS sequence"/>
</dbReference>
<proteinExistence type="predicted"/>
<feature type="compositionally biased region" description="Polar residues" evidence="1">
    <location>
        <begin position="198"/>
        <end position="215"/>
    </location>
</feature>
<keyword evidence="2" id="KW-0472">Membrane</keyword>